<protein>
    <submittedName>
        <fullName evidence="1">Uncharacterized protein</fullName>
    </submittedName>
</protein>
<dbReference type="EMBL" id="MK024806">
    <property type="protein sequence ID" value="AZF87608.1"/>
    <property type="molecule type" value="Genomic_DNA"/>
</dbReference>
<keyword evidence="2" id="KW-1185">Reference proteome</keyword>
<proteinExistence type="predicted"/>
<reference evidence="2" key="1">
    <citation type="submission" date="2018-10" db="EMBL/GenBank/DDBJ databases">
        <title>Complete genome sequence of Proteus mirabilis phage Mydo.</title>
        <authorList>
            <person name="Jones B.T."/>
            <person name="Lessor L."/>
            <person name="Newkirk H.N."/>
            <person name="O'Leary C.J."/>
            <person name="Liu M."/>
        </authorList>
    </citation>
    <scope>NUCLEOTIDE SEQUENCE [LARGE SCALE GENOMIC DNA]</scope>
</reference>
<gene>
    <name evidence="1" type="ORF">CPT_Mydo_033</name>
</gene>
<evidence type="ECO:0000313" key="2">
    <source>
        <dbReference type="Proteomes" id="UP000277463"/>
    </source>
</evidence>
<evidence type="ECO:0000313" key="1">
    <source>
        <dbReference type="EMBL" id="AZF87608.1"/>
    </source>
</evidence>
<sequence length="63" mass="7200">MMKVVFYDADNDKLLQFNSSATWVCPSEGQFVFINGCFHEVLEITHSYEDKSNPALEIKLGEL</sequence>
<dbReference type="Proteomes" id="UP000277463">
    <property type="component" value="Segment"/>
</dbReference>
<name>A0A3G8F0R3_9CAUD</name>
<accession>A0A3G8F0R3</accession>
<organism evidence="1 2">
    <name type="scientific">Proteus phage Mydo</name>
    <dbReference type="NCBI Taxonomy" id="2483610"/>
    <lineage>
        <taxon>Viruses</taxon>
        <taxon>Duplodnaviria</taxon>
        <taxon>Heunggongvirae</taxon>
        <taxon>Uroviricota</taxon>
        <taxon>Caudoviricetes</taxon>
        <taxon>Vequintavirinae</taxon>
        <taxon>Mydovirus</taxon>
        <taxon>Mydovirus mydo</taxon>
    </lineage>
</organism>